<evidence type="ECO:0000256" key="9">
    <source>
        <dbReference type="ARBA" id="ARBA00030781"/>
    </source>
</evidence>
<evidence type="ECO:0000256" key="6">
    <source>
        <dbReference type="ARBA" id="ARBA00026066"/>
    </source>
</evidence>
<dbReference type="EC" id="2.8.1.12" evidence="3"/>
<reference evidence="12 13" key="1">
    <citation type="submission" date="2024-06" db="EMBL/GenBank/DDBJ databases">
        <title>Chitinophaga defluvii sp. nov., isolated from municipal sewage.</title>
        <authorList>
            <person name="Zhang L."/>
        </authorList>
    </citation>
    <scope>NUCLEOTIDE SEQUENCE [LARGE SCALE GENOMIC DNA]</scope>
    <source>
        <strain evidence="12 13">H8</strain>
    </source>
</reference>
<evidence type="ECO:0000256" key="10">
    <source>
        <dbReference type="ARBA" id="ARBA00032474"/>
    </source>
</evidence>
<gene>
    <name evidence="12" type="ORF">ABR189_20540</name>
</gene>
<dbReference type="RefSeq" id="WP_354662352.1">
    <property type="nucleotide sequence ID" value="NZ_JBEXAC010000002.1"/>
</dbReference>
<evidence type="ECO:0000256" key="11">
    <source>
        <dbReference type="ARBA" id="ARBA00049878"/>
    </source>
</evidence>
<comment type="subunit">
    <text evidence="6">Heterotetramer of 2 MoaD subunits and 2 MoaE subunits. Also stable as homodimer. The enzyme changes between these two forms during catalysis.</text>
</comment>
<dbReference type="Gene3D" id="3.90.1170.40">
    <property type="entry name" value="Molybdopterin biosynthesis MoaE subunit"/>
    <property type="match status" value="1"/>
</dbReference>
<dbReference type="InterPro" id="IPR036563">
    <property type="entry name" value="MoaE_sf"/>
</dbReference>
<comment type="pathway">
    <text evidence="1">Cofactor biosynthesis; molybdopterin biosynthesis.</text>
</comment>
<proteinExistence type="inferred from homology"/>
<dbReference type="SUPFAM" id="SSF54690">
    <property type="entry name" value="Molybdopterin synthase subunit MoaE"/>
    <property type="match status" value="1"/>
</dbReference>
<evidence type="ECO:0000256" key="3">
    <source>
        <dbReference type="ARBA" id="ARBA00011950"/>
    </source>
</evidence>
<evidence type="ECO:0000256" key="1">
    <source>
        <dbReference type="ARBA" id="ARBA00005046"/>
    </source>
</evidence>
<accession>A0ABV2TAZ4</accession>
<comment type="caution">
    <text evidence="12">The sequence shown here is derived from an EMBL/GenBank/DDBJ whole genome shotgun (WGS) entry which is preliminary data.</text>
</comment>
<keyword evidence="5" id="KW-0501">Molybdenum cofactor biosynthesis</keyword>
<dbReference type="EMBL" id="JBEXAC010000002">
    <property type="protein sequence ID" value="MET6999790.1"/>
    <property type="molecule type" value="Genomic_DNA"/>
</dbReference>
<comment type="catalytic activity">
    <reaction evidence="11">
        <text>2 [molybdopterin-synthase sulfur-carrier protein]-C-terminal-Gly-aminoethanethioate + cyclic pyranopterin phosphate + H2O = molybdopterin + 2 [molybdopterin-synthase sulfur-carrier protein]-C-terminal Gly-Gly + 2 H(+)</text>
        <dbReference type="Rhea" id="RHEA:26333"/>
        <dbReference type="Rhea" id="RHEA-COMP:12202"/>
        <dbReference type="Rhea" id="RHEA-COMP:19907"/>
        <dbReference type="ChEBI" id="CHEBI:15377"/>
        <dbReference type="ChEBI" id="CHEBI:15378"/>
        <dbReference type="ChEBI" id="CHEBI:58698"/>
        <dbReference type="ChEBI" id="CHEBI:59648"/>
        <dbReference type="ChEBI" id="CHEBI:90778"/>
        <dbReference type="ChEBI" id="CHEBI:232372"/>
        <dbReference type="EC" id="2.8.1.12"/>
    </reaction>
</comment>
<evidence type="ECO:0000256" key="7">
    <source>
        <dbReference type="ARBA" id="ARBA00029745"/>
    </source>
</evidence>
<evidence type="ECO:0000256" key="8">
    <source>
        <dbReference type="ARBA" id="ARBA00030407"/>
    </source>
</evidence>
<evidence type="ECO:0000256" key="2">
    <source>
        <dbReference type="ARBA" id="ARBA00005426"/>
    </source>
</evidence>
<dbReference type="Pfam" id="PF02391">
    <property type="entry name" value="MoaE"/>
    <property type="match status" value="1"/>
</dbReference>
<evidence type="ECO:0000256" key="4">
    <source>
        <dbReference type="ARBA" id="ARBA00013858"/>
    </source>
</evidence>
<dbReference type="InterPro" id="IPR003448">
    <property type="entry name" value="Mopterin_biosynth_MoaE"/>
</dbReference>
<dbReference type="Proteomes" id="UP001549749">
    <property type="component" value="Unassembled WGS sequence"/>
</dbReference>
<dbReference type="CDD" id="cd00756">
    <property type="entry name" value="MoaE"/>
    <property type="match status" value="1"/>
</dbReference>
<protein>
    <recommendedName>
        <fullName evidence="4">Molybdopterin synthase catalytic subunit</fullName>
        <ecNumber evidence="3">2.8.1.12</ecNumber>
    </recommendedName>
    <alternativeName>
        <fullName evidence="9">MPT synthase subunit 2</fullName>
    </alternativeName>
    <alternativeName>
        <fullName evidence="7">Molybdenum cofactor biosynthesis protein E</fullName>
    </alternativeName>
    <alternativeName>
        <fullName evidence="8">Molybdopterin-converting factor large subunit</fullName>
    </alternativeName>
    <alternativeName>
        <fullName evidence="10">Molybdopterin-converting factor subunit 2</fullName>
    </alternativeName>
</protein>
<evidence type="ECO:0000313" key="13">
    <source>
        <dbReference type="Proteomes" id="UP001549749"/>
    </source>
</evidence>
<dbReference type="PANTHER" id="PTHR23404">
    <property type="entry name" value="MOLYBDOPTERIN SYNTHASE RELATED"/>
    <property type="match status" value="1"/>
</dbReference>
<evidence type="ECO:0000313" key="12">
    <source>
        <dbReference type="EMBL" id="MET6999790.1"/>
    </source>
</evidence>
<evidence type="ECO:0000256" key="5">
    <source>
        <dbReference type="ARBA" id="ARBA00023150"/>
    </source>
</evidence>
<keyword evidence="13" id="KW-1185">Reference proteome</keyword>
<name>A0ABV2TAZ4_9BACT</name>
<organism evidence="12 13">
    <name type="scientific">Chitinophaga defluvii</name>
    <dbReference type="NCBI Taxonomy" id="3163343"/>
    <lineage>
        <taxon>Bacteria</taxon>
        <taxon>Pseudomonadati</taxon>
        <taxon>Bacteroidota</taxon>
        <taxon>Chitinophagia</taxon>
        <taxon>Chitinophagales</taxon>
        <taxon>Chitinophagaceae</taxon>
        <taxon>Chitinophaga</taxon>
    </lineage>
</organism>
<comment type="similarity">
    <text evidence="2">Belongs to the MoaE family.</text>
</comment>
<sequence>MEELIKIDTEIEVEEAVSFVQSPDCGGIVTFIGTVRNETQQKKVTRLFFECYAPMALSEMRKIAQQAAQQWGVKKIALLHATGDKYPGDTVVVIAVAAPHRKAAFEACSYAIDTLKETVPIWKKEYFEDGAVWVAAHP</sequence>